<proteinExistence type="inferred from homology"/>
<comment type="similarity">
    <text evidence="1">Belongs to the nitroreductase family.</text>
</comment>
<dbReference type="InterPro" id="IPR029479">
    <property type="entry name" value="Nitroreductase"/>
</dbReference>
<dbReference type="EMBL" id="LNQE01000940">
    <property type="protein sequence ID" value="KUG22799.1"/>
    <property type="molecule type" value="Genomic_DNA"/>
</dbReference>
<evidence type="ECO:0000256" key="2">
    <source>
        <dbReference type="ARBA" id="ARBA00023002"/>
    </source>
</evidence>
<dbReference type="InterPro" id="IPR000415">
    <property type="entry name" value="Nitroreductase-like"/>
</dbReference>
<evidence type="ECO:0000256" key="1">
    <source>
        <dbReference type="ARBA" id="ARBA00007118"/>
    </source>
</evidence>
<organism evidence="4">
    <name type="scientific">hydrocarbon metagenome</name>
    <dbReference type="NCBI Taxonomy" id="938273"/>
    <lineage>
        <taxon>unclassified sequences</taxon>
        <taxon>metagenomes</taxon>
        <taxon>ecological metagenomes</taxon>
    </lineage>
</organism>
<evidence type="ECO:0000313" key="4">
    <source>
        <dbReference type="EMBL" id="KUG22799.1"/>
    </source>
</evidence>
<dbReference type="Gene3D" id="3.40.109.10">
    <property type="entry name" value="NADH Oxidase"/>
    <property type="match status" value="1"/>
</dbReference>
<dbReference type="SUPFAM" id="SSF55469">
    <property type="entry name" value="FMN-dependent nitroreductase-like"/>
    <property type="match status" value="1"/>
</dbReference>
<sequence length="189" mass="20754">MVTFTELLKNRRSIRDFQDKEVPLKIVEEILRDATLAPSASNNQPCRFSVVNCKNTIKALSDESKANLLADFAQNKASSNPAYVEVLKDKNFNVFYNAPCVIFISGSSAVYSLEVDCALMASYIMFSAASRGLGTCWIALGSQIRDPKSKALLGIPDGCRIIAPIIIGYPKEIPVVSERHAPQILRVIS</sequence>
<gene>
    <name evidence="4" type="ORF">ASZ90_007410</name>
</gene>
<accession>A0A0W8FPE7</accession>
<evidence type="ECO:0000259" key="3">
    <source>
        <dbReference type="Pfam" id="PF00881"/>
    </source>
</evidence>
<reference evidence="4" key="1">
    <citation type="journal article" date="2015" name="Proc. Natl. Acad. Sci. U.S.A.">
        <title>Networks of energetic and metabolic interactions define dynamics in microbial communities.</title>
        <authorList>
            <person name="Embree M."/>
            <person name="Liu J.K."/>
            <person name="Al-Bassam M.M."/>
            <person name="Zengler K."/>
        </authorList>
    </citation>
    <scope>NUCLEOTIDE SEQUENCE</scope>
</reference>
<protein>
    <submittedName>
        <fullName evidence="4">Nitroreductase</fullName>
    </submittedName>
</protein>
<comment type="caution">
    <text evidence="4">The sequence shown here is derived from an EMBL/GenBank/DDBJ whole genome shotgun (WGS) entry which is preliminary data.</text>
</comment>
<dbReference type="GO" id="GO:0016491">
    <property type="term" value="F:oxidoreductase activity"/>
    <property type="evidence" value="ECO:0007669"/>
    <property type="project" value="UniProtKB-KW"/>
</dbReference>
<dbReference type="Pfam" id="PF00881">
    <property type="entry name" value="Nitroreductase"/>
    <property type="match status" value="1"/>
</dbReference>
<dbReference type="PANTHER" id="PTHR43673">
    <property type="entry name" value="NAD(P)H NITROREDUCTASE YDGI-RELATED"/>
    <property type="match status" value="1"/>
</dbReference>
<name>A0A0W8FPE7_9ZZZZ</name>
<feature type="domain" description="Nitroreductase" evidence="3">
    <location>
        <begin position="8"/>
        <end position="169"/>
    </location>
</feature>
<dbReference type="AlphaFoldDB" id="A0A0W8FPE7"/>
<dbReference type="PANTHER" id="PTHR43673:SF10">
    <property type="entry name" value="NADH DEHYDROGENASE_NAD(P)H NITROREDUCTASE XCC3605-RELATED"/>
    <property type="match status" value="1"/>
</dbReference>
<keyword evidence="2" id="KW-0560">Oxidoreductase</keyword>